<evidence type="ECO:0000256" key="1">
    <source>
        <dbReference type="ARBA" id="ARBA00001933"/>
    </source>
</evidence>
<comment type="caution">
    <text evidence="8">The sequence shown here is derived from an EMBL/GenBank/DDBJ whole genome shotgun (WGS) entry which is preliminary data.</text>
</comment>
<reference evidence="8 9" key="1">
    <citation type="submission" date="2019-03" db="EMBL/GenBank/DDBJ databases">
        <title>Genomic Encyclopedia of Type Strains, Phase III (KMG-III): the genomes of soil and plant-associated and newly described type strains.</title>
        <authorList>
            <person name="Whitman W."/>
        </authorList>
    </citation>
    <scope>NUCLEOTIDE SEQUENCE [LARGE SCALE GENOMIC DNA]</scope>
    <source>
        <strain evidence="8 9">CECT 8976</strain>
    </source>
</reference>
<dbReference type="Gene3D" id="3.40.640.10">
    <property type="entry name" value="Type I PLP-dependent aspartate aminotransferase-like (Major domain)"/>
    <property type="match status" value="1"/>
</dbReference>
<dbReference type="GO" id="GO:0030170">
    <property type="term" value="F:pyridoxal phosphate binding"/>
    <property type="evidence" value="ECO:0007669"/>
    <property type="project" value="InterPro"/>
</dbReference>
<proteinExistence type="inferred from homology"/>
<organism evidence="8 9">
    <name type="scientific">Paludibacterium purpuratum</name>
    <dbReference type="NCBI Taxonomy" id="1144873"/>
    <lineage>
        <taxon>Bacteria</taxon>
        <taxon>Pseudomonadati</taxon>
        <taxon>Pseudomonadota</taxon>
        <taxon>Betaproteobacteria</taxon>
        <taxon>Neisseriales</taxon>
        <taxon>Chromobacteriaceae</taxon>
        <taxon>Paludibacterium</taxon>
    </lineage>
</organism>
<dbReference type="GO" id="GO:0008483">
    <property type="term" value="F:transaminase activity"/>
    <property type="evidence" value="ECO:0007669"/>
    <property type="project" value="UniProtKB-KW"/>
</dbReference>
<dbReference type="RefSeq" id="WP_133683471.1">
    <property type="nucleotide sequence ID" value="NZ_SNZP01000016.1"/>
</dbReference>
<dbReference type="PANTHER" id="PTHR42885">
    <property type="entry name" value="HISTIDINOL-PHOSPHATE AMINOTRANSFERASE-RELATED"/>
    <property type="match status" value="1"/>
</dbReference>
<comment type="cofactor">
    <cofactor evidence="1 6">
        <name>pyridoxal 5'-phosphate</name>
        <dbReference type="ChEBI" id="CHEBI:597326"/>
    </cofactor>
</comment>
<keyword evidence="5 6" id="KW-0663">Pyridoxal phosphate</keyword>
<protein>
    <recommendedName>
        <fullName evidence="2">Putative 8-amino-7-oxononanoate synthase</fullName>
    </recommendedName>
</protein>
<keyword evidence="4 8" id="KW-0808">Transferase</keyword>
<dbReference type="AlphaFoldDB" id="A0A4R7AZT9"/>
<dbReference type="InterPro" id="IPR015424">
    <property type="entry name" value="PyrdxlP-dep_Trfase"/>
</dbReference>
<gene>
    <name evidence="8" type="ORF">DFP86_11638</name>
</gene>
<evidence type="ECO:0000313" key="9">
    <source>
        <dbReference type="Proteomes" id="UP000295611"/>
    </source>
</evidence>
<dbReference type="SUPFAM" id="SSF53383">
    <property type="entry name" value="PLP-dependent transferases"/>
    <property type="match status" value="1"/>
</dbReference>
<evidence type="ECO:0000256" key="2">
    <source>
        <dbReference type="ARBA" id="ARBA00021531"/>
    </source>
</evidence>
<sequence length="362" mass="39732">MRFARHLQDHSIHNPFPGLVRLEQKIGREITTRIGSNESPALPLPALVELLGEQGLAQANLYPDPYAHEIRRLAADLNQVKSSEVIVDSGADSLILLTLRLCCNVGDTVITSAGSYPTFRYFAEGCGQRVVEVSLQSGPEGRLEADLGALAFNAHQYKAQLVYLANPDNPTGHYHSQTEIERFRQSLPADCMLLLDEAYLEFAELGRATSPVMVNTIRLRTLSKAYALAGLRVGYAIAAAETIAKADEIRPQFAVSSLAQSAACIALQAQDDVNKLLQTTINDRERLSQALRERGLTVLNCSTNFVSIHYPDSLIAEQIQKRLFERGVAVHRPSHPATNHLLRITAHPAALDDAILDELARA</sequence>
<dbReference type="InterPro" id="IPR015422">
    <property type="entry name" value="PyrdxlP-dep_Trfase_small"/>
</dbReference>
<keyword evidence="9" id="KW-1185">Reference proteome</keyword>
<feature type="domain" description="Aminotransferase class I/classII large" evidence="7">
    <location>
        <begin position="34"/>
        <end position="361"/>
    </location>
</feature>
<dbReference type="InterPro" id="IPR001917">
    <property type="entry name" value="Aminotrans_II_pyridoxalP_BS"/>
</dbReference>
<dbReference type="PANTHER" id="PTHR42885:SF2">
    <property type="entry name" value="HISTIDINOL-PHOSPHATE AMINOTRANSFERASE"/>
    <property type="match status" value="1"/>
</dbReference>
<dbReference type="Pfam" id="PF00155">
    <property type="entry name" value="Aminotran_1_2"/>
    <property type="match status" value="1"/>
</dbReference>
<evidence type="ECO:0000256" key="5">
    <source>
        <dbReference type="ARBA" id="ARBA00022898"/>
    </source>
</evidence>
<evidence type="ECO:0000256" key="6">
    <source>
        <dbReference type="RuleBase" id="RU003693"/>
    </source>
</evidence>
<dbReference type="OrthoDB" id="9813612at2"/>
<evidence type="ECO:0000256" key="4">
    <source>
        <dbReference type="ARBA" id="ARBA00022679"/>
    </source>
</evidence>
<name>A0A4R7AZT9_9NEIS</name>
<keyword evidence="3 8" id="KW-0032">Aminotransferase</keyword>
<dbReference type="CDD" id="cd00609">
    <property type="entry name" value="AAT_like"/>
    <property type="match status" value="1"/>
</dbReference>
<dbReference type="InterPro" id="IPR004839">
    <property type="entry name" value="Aminotransferase_I/II_large"/>
</dbReference>
<accession>A0A4R7AZT9</accession>
<comment type="similarity">
    <text evidence="6">Belongs to the class-II pyridoxal-phosphate-dependent aminotransferase family.</text>
</comment>
<dbReference type="Gene3D" id="3.90.1150.10">
    <property type="entry name" value="Aspartate Aminotransferase, domain 1"/>
    <property type="match status" value="1"/>
</dbReference>
<evidence type="ECO:0000259" key="7">
    <source>
        <dbReference type="Pfam" id="PF00155"/>
    </source>
</evidence>
<evidence type="ECO:0000256" key="3">
    <source>
        <dbReference type="ARBA" id="ARBA00022576"/>
    </source>
</evidence>
<evidence type="ECO:0000313" key="8">
    <source>
        <dbReference type="EMBL" id="TDR72474.1"/>
    </source>
</evidence>
<dbReference type="PROSITE" id="PS00599">
    <property type="entry name" value="AA_TRANSFER_CLASS_2"/>
    <property type="match status" value="1"/>
</dbReference>
<dbReference type="Proteomes" id="UP000295611">
    <property type="component" value="Unassembled WGS sequence"/>
</dbReference>
<dbReference type="EMBL" id="SNZP01000016">
    <property type="protein sequence ID" value="TDR72474.1"/>
    <property type="molecule type" value="Genomic_DNA"/>
</dbReference>
<dbReference type="InterPro" id="IPR015421">
    <property type="entry name" value="PyrdxlP-dep_Trfase_major"/>
</dbReference>